<evidence type="ECO:0000256" key="3">
    <source>
        <dbReference type="ARBA" id="ARBA00022692"/>
    </source>
</evidence>
<dbReference type="EMBL" id="VSSQ01000206">
    <property type="protein sequence ID" value="MPL85480.1"/>
    <property type="molecule type" value="Genomic_DNA"/>
</dbReference>
<reference evidence="7" key="1">
    <citation type="submission" date="2019-08" db="EMBL/GenBank/DDBJ databases">
        <authorList>
            <person name="Kucharzyk K."/>
            <person name="Murdoch R.W."/>
            <person name="Higgins S."/>
            <person name="Loffler F."/>
        </authorList>
    </citation>
    <scope>NUCLEOTIDE SEQUENCE</scope>
</reference>
<accession>A0A644V2C8</accession>
<comment type="subcellular location">
    <subcellularLocation>
        <location evidence="1">Cell membrane</location>
        <topology evidence="1">Multi-pass membrane protein</topology>
    </subcellularLocation>
</comment>
<dbReference type="PANTHER" id="PTHR33931">
    <property type="entry name" value="HOLIN-LIKE PROTEIN CIDA-RELATED"/>
    <property type="match status" value="1"/>
</dbReference>
<organism evidence="7">
    <name type="scientific">bioreactor metagenome</name>
    <dbReference type="NCBI Taxonomy" id="1076179"/>
    <lineage>
        <taxon>unclassified sequences</taxon>
        <taxon>metagenomes</taxon>
        <taxon>ecological metagenomes</taxon>
    </lineage>
</organism>
<keyword evidence="4 6" id="KW-1133">Transmembrane helix</keyword>
<sequence>MSARHKTARFLHHHPAAQVLTVFGFWLLGEAVTRLLDIPLPGGIIGLGLLLALLAMRRVSTISMQRGSGWFLSDMLLFFVPAVLAVLDHPELFGLTGLKILFVILTSTALVMLATSYTVDLCWKYLGDKKEPDHA</sequence>
<feature type="transmembrane region" description="Helical" evidence="6">
    <location>
        <begin position="68"/>
        <end position="87"/>
    </location>
</feature>
<evidence type="ECO:0000256" key="5">
    <source>
        <dbReference type="ARBA" id="ARBA00023136"/>
    </source>
</evidence>
<keyword evidence="2" id="KW-1003">Cell membrane</keyword>
<feature type="transmembrane region" description="Helical" evidence="6">
    <location>
        <begin position="99"/>
        <end position="119"/>
    </location>
</feature>
<keyword evidence="3 6" id="KW-0812">Transmembrane</keyword>
<dbReference type="Pfam" id="PF03788">
    <property type="entry name" value="LrgA"/>
    <property type="match status" value="1"/>
</dbReference>
<comment type="caution">
    <text evidence="7">The sequence shown here is derived from an EMBL/GenBank/DDBJ whole genome shotgun (WGS) entry which is preliminary data.</text>
</comment>
<evidence type="ECO:0000256" key="1">
    <source>
        <dbReference type="ARBA" id="ARBA00004651"/>
    </source>
</evidence>
<feature type="transmembrane region" description="Helical" evidence="6">
    <location>
        <begin position="38"/>
        <end position="56"/>
    </location>
</feature>
<dbReference type="AlphaFoldDB" id="A0A644V2C8"/>
<dbReference type="InterPro" id="IPR005538">
    <property type="entry name" value="LrgA/CidA"/>
</dbReference>
<evidence type="ECO:0000256" key="2">
    <source>
        <dbReference type="ARBA" id="ARBA00022475"/>
    </source>
</evidence>
<gene>
    <name evidence="7" type="primary">cidA_5</name>
    <name evidence="7" type="ORF">SDC9_31449</name>
</gene>
<keyword evidence="5 6" id="KW-0472">Membrane</keyword>
<evidence type="ECO:0000256" key="6">
    <source>
        <dbReference type="SAM" id="Phobius"/>
    </source>
</evidence>
<evidence type="ECO:0000256" key="4">
    <source>
        <dbReference type="ARBA" id="ARBA00022989"/>
    </source>
</evidence>
<protein>
    <submittedName>
        <fullName evidence="7">Holin-like protein CidA</fullName>
    </submittedName>
</protein>
<dbReference type="PANTHER" id="PTHR33931:SF2">
    <property type="entry name" value="HOLIN-LIKE PROTEIN CIDA"/>
    <property type="match status" value="1"/>
</dbReference>
<dbReference type="GO" id="GO:0005886">
    <property type="term" value="C:plasma membrane"/>
    <property type="evidence" value="ECO:0007669"/>
    <property type="project" value="UniProtKB-SubCell"/>
</dbReference>
<evidence type="ECO:0000313" key="7">
    <source>
        <dbReference type="EMBL" id="MPL85480.1"/>
    </source>
</evidence>
<proteinExistence type="predicted"/>
<name>A0A644V2C8_9ZZZZ</name>